<feature type="compositionally biased region" description="Low complexity" evidence="1">
    <location>
        <begin position="234"/>
        <end position="249"/>
    </location>
</feature>
<protein>
    <submittedName>
        <fullName evidence="2">Uncharacterized protein</fullName>
    </submittedName>
</protein>
<evidence type="ECO:0000313" key="2">
    <source>
        <dbReference type="EMBL" id="ORY43370.1"/>
    </source>
</evidence>
<name>A0A1Y2C8K4_9FUNG</name>
<dbReference type="AlphaFoldDB" id="A0A1Y2C8K4"/>
<dbReference type="Proteomes" id="UP000193642">
    <property type="component" value="Unassembled WGS sequence"/>
</dbReference>
<dbReference type="EMBL" id="MCGO01000025">
    <property type="protein sequence ID" value="ORY43370.1"/>
    <property type="molecule type" value="Genomic_DNA"/>
</dbReference>
<evidence type="ECO:0000313" key="3">
    <source>
        <dbReference type="Proteomes" id="UP000193642"/>
    </source>
</evidence>
<organism evidence="2 3">
    <name type="scientific">Rhizoclosmatium globosum</name>
    <dbReference type="NCBI Taxonomy" id="329046"/>
    <lineage>
        <taxon>Eukaryota</taxon>
        <taxon>Fungi</taxon>
        <taxon>Fungi incertae sedis</taxon>
        <taxon>Chytridiomycota</taxon>
        <taxon>Chytridiomycota incertae sedis</taxon>
        <taxon>Chytridiomycetes</taxon>
        <taxon>Chytridiales</taxon>
        <taxon>Chytriomycetaceae</taxon>
        <taxon>Rhizoclosmatium</taxon>
    </lineage>
</organism>
<feature type="region of interest" description="Disordered" evidence="1">
    <location>
        <begin position="229"/>
        <end position="250"/>
    </location>
</feature>
<sequence>MAQVTQAEALQHVAQSIWKPIGAVSTAPPPSSPDSDAAISGSESSSRGILPQRGSKHTTTGASNVSVLSISSQSIKSIPNHHRLGQFQLPAYSIQSAYDEVINLNQLEVEQTEVSIKIHPPSIHSLGNNSASNSRPNTMLSNTPLEKSVSWSSNAIGSSATEDGDIEQKNMMGKLFRKATITSLRSGGQSSMPNSRPTTIVETFTKDCTSRSQSSIGLTGSVDAVQTENESNEQQQQQQQQQQLQQQQQNKIGKLFRMQNPMRPGYSRTSNVGEGSQLENVLSRPLSAIGIMFMQSAGIVDQKTGGAGVVVPGSLGANAVIAQGIEVESTPSGTQTVSDTSNLKSWTDSEGSMIVPHDPNKERTPSSLFMETLEINARLDNASHSTHSQPTEQTQSTSHPSV</sequence>
<comment type="caution">
    <text evidence="2">The sequence shown here is derived from an EMBL/GenBank/DDBJ whole genome shotgun (WGS) entry which is preliminary data.</text>
</comment>
<feature type="region of interest" description="Disordered" evidence="1">
    <location>
        <begin position="376"/>
        <end position="402"/>
    </location>
</feature>
<keyword evidence="3" id="KW-1185">Reference proteome</keyword>
<reference evidence="2 3" key="1">
    <citation type="submission" date="2016-07" db="EMBL/GenBank/DDBJ databases">
        <title>Pervasive Adenine N6-methylation of Active Genes in Fungi.</title>
        <authorList>
            <consortium name="DOE Joint Genome Institute"/>
            <person name="Mondo S.J."/>
            <person name="Dannebaum R.O."/>
            <person name="Kuo R.C."/>
            <person name="Labutti K."/>
            <person name="Haridas S."/>
            <person name="Kuo A."/>
            <person name="Salamov A."/>
            <person name="Ahrendt S.R."/>
            <person name="Lipzen A."/>
            <person name="Sullivan W."/>
            <person name="Andreopoulos W.B."/>
            <person name="Clum A."/>
            <person name="Lindquist E."/>
            <person name="Daum C."/>
            <person name="Ramamoorthy G.K."/>
            <person name="Gryganskyi A."/>
            <person name="Culley D."/>
            <person name="Magnuson J.K."/>
            <person name="James T.Y."/>
            <person name="O'Malley M.A."/>
            <person name="Stajich J.E."/>
            <person name="Spatafora J.W."/>
            <person name="Visel A."/>
            <person name="Grigoriev I.V."/>
        </authorList>
    </citation>
    <scope>NUCLEOTIDE SEQUENCE [LARGE SCALE GENOMIC DNA]</scope>
    <source>
        <strain evidence="2 3">JEL800</strain>
    </source>
</reference>
<feature type="compositionally biased region" description="Polar residues" evidence="1">
    <location>
        <begin position="382"/>
        <end position="402"/>
    </location>
</feature>
<feature type="compositionally biased region" description="Low complexity" evidence="1">
    <location>
        <begin position="33"/>
        <end position="49"/>
    </location>
</feature>
<feature type="region of interest" description="Disordered" evidence="1">
    <location>
        <begin position="21"/>
        <end position="61"/>
    </location>
</feature>
<gene>
    <name evidence="2" type="ORF">BCR33DRAFT_717599</name>
</gene>
<accession>A0A1Y2C8K4</accession>
<evidence type="ECO:0000256" key="1">
    <source>
        <dbReference type="SAM" id="MobiDB-lite"/>
    </source>
</evidence>
<proteinExistence type="predicted"/>